<dbReference type="InterPro" id="IPR025113">
    <property type="entry name" value="TRL-like"/>
</dbReference>
<gene>
    <name evidence="2" type="ORF">CCAND93_20092</name>
</gene>
<dbReference type="RefSeq" id="WP_042006629.1">
    <property type="nucleotide sequence ID" value="NZ_CDOH01000137.1"/>
</dbReference>
<protein>
    <recommendedName>
        <fullName evidence="4">TRL-like family protein</fullName>
    </recommendedName>
</protein>
<dbReference type="EMBL" id="CDOL01000112">
    <property type="protein sequence ID" value="CEN52021.1"/>
    <property type="molecule type" value="Genomic_DNA"/>
</dbReference>
<dbReference type="STRING" id="1848903.CCAND38_80019"/>
<dbReference type="Pfam" id="PF13146">
    <property type="entry name" value="TRL"/>
    <property type="match status" value="1"/>
</dbReference>
<dbReference type="GeneID" id="97263344"/>
<reference evidence="2 3" key="1">
    <citation type="submission" date="2015-01" db="EMBL/GenBank/DDBJ databases">
        <authorList>
            <person name="MANFREDI Pablo"/>
        </authorList>
    </citation>
    <scope>NUCLEOTIDE SEQUENCE [LARGE SCALE GENOMIC DNA]</scope>
    <source>
        <strain evidence="2 3">CcD93</strain>
    </source>
</reference>
<evidence type="ECO:0000313" key="2">
    <source>
        <dbReference type="EMBL" id="CEN52021.1"/>
    </source>
</evidence>
<evidence type="ECO:0008006" key="4">
    <source>
        <dbReference type="Google" id="ProtNLM"/>
    </source>
</evidence>
<proteinExistence type="predicted"/>
<name>A0A0B7IJF5_9FLAO</name>
<dbReference type="Proteomes" id="UP000038200">
    <property type="component" value="Unassembled WGS sequence"/>
</dbReference>
<evidence type="ECO:0000313" key="3">
    <source>
        <dbReference type="Proteomes" id="UP000038200"/>
    </source>
</evidence>
<sequence length="91" mass="9325">MLKKFIAASVLALALTSCSLTLPVNATSNSVGSKTGTSTATGYLGVLFFDADASIKTAAKNAGITKISTVDIKQKNILGLIVTFETIVTGE</sequence>
<feature type="chain" id="PRO_5009757898" description="TRL-like family protein" evidence="1">
    <location>
        <begin position="27"/>
        <end position="91"/>
    </location>
</feature>
<feature type="signal peptide" evidence="1">
    <location>
        <begin position="1"/>
        <end position="26"/>
    </location>
</feature>
<dbReference type="PROSITE" id="PS51257">
    <property type="entry name" value="PROKAR_LIPOPROTEIN"/>
    <property type="match status" value="1"/>
</dbReference>
<evidence type="ECO:0000256" key="1">
    <source>
        <dbReference type="SAM" id="SignalP"/>
    </source>
</evidence>
<accession>A0A0B7IJF5</accession>
<dbReference type="OrthoDB" id="5801454at2"/>
<keyword evidence="1" id="KW-0732">Signal</keyword>
<dbReference type="AlphaFoldDB" id="A0A0B7IJF5"/>
<organism evidence="2 3">
    <name type="scientific">Capnocytophaga canis</name>
    <dbReference type="NCBI Taxonomy" id="1848903"/>
    <lineage>
        <taxon>Bacteria</taxon>
        <taxon>Pseudomonadati</taxon>
        <taxon>Bacteroidota</taxon>
        <taxon>Flavobacteriia</taxon>
        <taxon>Flavobacteriales</taxon>
        <taxon>Flavobacteriaceae</taxon>
        <taxon>Capnocytophaga</taxon>
    </lineage>
</organism>